<evidence type="ECO:0000313" key="2">
    <source>
        <dbReference type="EMBL" id="GJN40919.1"/>
    </source>
</evidence>
<dbReference type="GO" id="GO:0005739">
    <property type="term" value="C:mitochondrion"/>
    <property type="evidence" value="ECO:0007669"/>
    <property type="project" value="TreeGrafter"/>
</dbReference>
<evidence type="ECO:0000313" key="3">
    <source>
        <dbReference type="Proteomes" id="UP001054889"/>
    </source>
</evidence>
<dbReference type="SUPFAM" id="SSF89360">
    <property type="entry name" value="HesB-like domain"/>
    <property type="match status" value="1"/>
</dbReference>
<gene>
    <name evidence="2" type="primary">gn00232</name>
    <name evidence="2" type="ORF">PR202_gn00232</name>
</gene>
<protein>
    <recommendedName>
        <fullName evidence="4">Iron-sulfur cluster assembly protein</fullName>
    </recommendedName>
</protein>
<name>A0AAV5FYZ1_ELECO</name>
<evidence type="ECO:0000256" key="1">
    <source>
        <dbReference type="ARBA" id="ARBA00006718"/>
    </source>
</evidence>
<dbReference type="PANTHER" id="PTHR43011">
    <property type="entry name" value="IRON-SULFUR CLUSTER ASSEMBLY 2 HOMOLOG, MITOCHONDRIAL"/>
    <property type="match status" value="1"/>
</dbReference>
<dbReference type="GO" id="GO:0005506">
    <property type="term" value="F:iron ion binding"/>
    <property type="evidence" value="ECO:0007669"/>
    <property type="project" value="TreeGrafter"/>
</dbReference>
<keyword evidence="3" id="KW-1185">Reference proteome</keyword>
<reference evidence="2" key="2">
    <citation type="submission" date="2021-12" db="EMBL/GenBank/DDBJ databases">
        <title>Resequencing data analysis of finger millet.</title>
        <authorList>
            <person name="Hatakeyama M."/>
            <person name="Aluri S."/>
            <person name="Balachadran M.T."/>
            <person name="Sivarajan S.R."/>
            <person name="Poveda L."/>
            <person name="Shimizu-Inatsugi R."/>
            <person name="Schlapbach R."/>
            <person name="Sreeman S.M."/>
            <person name="Shimizu K.K."/>
        </authorList>
    </citation>
    <scope>NUCLEOTIDE SEQUENCE</scope>
</reference>
<dbReference type="InterPro" id="IPR035903">
    <property type="entry name" value="HesB-like_dom_sf"/>
</dbReference>
<organism evidence="2 3">
    <name type="scientific">Eleusine coracana subsp. coracana</name>
    <dbReference type="NCBI Taxonomy" id="191504"/>
    <lineage>
        <taxon>Eukaryota</taxon>
        <taxon>Viridiplantae</taxon>
        <taxon>Streptophyta</taxon>
        <taxon>Embryophyta</taxon>
        <taxon>Tracheophyta</taxon>
        <taxon>Spermatophyta</taxon>
        <taxon>Magnoliopsida</taxon>
        <taxon>Liliopsida</taxon>
        <taxon>Poales</taxon>
        <taxon>Poaceae</taxon>
        <taxon>PACMAD clade</taxon>
        <taxon>Chloridoideae</taxon>
        <taxon>Cynodonteae</taxon>
        <taxon>Eleusininae</taxon>
        <taxon>Eleusine</taxon>
    </lineage>
</organism>
<dbReference type="PANTHER" id="PTHR43011:SF1">
    <property type="entry name" value="IRON-SULFUR CLUSTER ASSEMBLY 2 HOMOLOG, MITOCHONDRIAL"/>
    <property type="match status" value="1"/>
</dbReference>
<proteinExistence type="inferred from homology"/>
<dbReference type="Gene3D" id="2.60.300.12">
    <property type="entry name" value="HesB-like domain"/>
    <property type="match status" value="1"/>
</dbReference>
<comment type="similarity">
    <text evidence="1">Belongs to the HesB/IscA family.</text>
</comment>
<dbReference type="Proteomes" id="UP001054889">
    <property type="component" value="Unassembled WGS sequence"/>
</dbReference>
<dbReference type="AlphaFoldDB" id="A0AAV5FYZ1"/>
<reference evidence="2" key="1">
    <citation type="journal article" date="2018" name="DNA Res.">
        <title>Multiple hybrid de novo genome assembly of finger millet, an orphan allotetraploid crop.</title>
        <authorList>
            <person name="Hatakeyama M."/>
            <person name="Aluri S."/>
            <person name="Balachadran M.T."/>
            <person name="Sivarajan S.R."/>
            <person name="Patrignani A."/>
            <person name="Gruter S."/>
            <person name="Poveda L."/>
            <person name="Shimizu-Inatsugi R."/>
            <person name="Baeten J."/>
            <person name="Francoijs K.J."/>
            <person name="Nataraja K.N."/>
            <person name="Reddy Y.A.N."/>
            <person name="Phadnis S."/>
            <person name="Ravikumar R.L."/>
            <person name="Schlapbach R."/>
            <person name="Sreeman S.M."/>
            <person name="Shimizu K.K."/>
        </authorList>
    </citation>
    <scope>NUCLEOTIDE SEQUENCE</scope>
</reference>
<sequence>MSSSRPLRRLTTLVGRRVRANCRMLSSPAAVSAERAPQSPVGAETEAVRMTEAYNLILQRIKELHAKEPSADGKMLRLSVEAGGCSGFQYSFSLDDKKTQMTGLNKPKCCWGLQL</sequence>
<dbReference type="GO" id="GO:0016226">
    <property type="term" value="P:iron-sulfur cluster assembly"/>
    <property type="evidence" value="ECO:0007669"/>
    <property type="project" value="TreeGrafter"/>
</dbReference>
<dbReference type="EMBL" id="BQKI01000199">
    <property type="protein sequence ID" value="GJN40919.1"/>
    <property type="molecule type" value="Genomic_DNA"/>
</dbReference>
<comment type="caution">
    <text evidence="2">The sequence shown here is derived from an EMBL/GenBank/DDBJ whole genome shotgun (WGS) entry which is preliminary data.</text>
</comment>
<dbReference type="GO" id="GO:0051537">
    <property type="term" value="F:2 iron, 2 sulfur cluster binding"/>
    <property type="evidence" value="ECO:0007669"/>
    <property type="project" value="TreeGrafter"/>
</dbReference>
<evidence type="ECO:0008006" key="4">
    <source>
        <dbReference type="Google" id="ProtNLM"/>
    </source>
</evidence>
<dbReference type="GO" id="GO:0051539">
    <property type="term" value="F:4 iron, 4 sulfur cluster binding"/>
    <property type="evidence" value="ECO:0007669"/>
    <property type="project" value="TreeGrafter"/>
</dbReference>
<accession>A0AAV5FYZ1</accession>